<reference evidence="2 3" key="1">
    <citation type="journal article" date="2014" name="PLoS Genet.">
        <title>Phylogenetically driven sequencing of extremely halophilic archaea reveals strategies for static and dynamic osmo-response.</title>
        <authorList>
            <person name="Becker E.A."/>
            <person name="Seitzer P.M."/>
            <person name="Tritt A."/>
            <person name="Larsen D."/>
            <person name="Krusor M."/>
            <person name="Yao A.I."/>
            <person name="Wu D."/>
            <person name="Madern D."/>
            <person name="Eisen J.A."/>
            <person name="Darling A.E."/>
            <person name="Facciotti M.T."/>
        </authorList>
    </citation>
    <scope>NUCLEOTIDE SEQUENCE [LARGE SCALE GENOMIC DNA]</scope>
    <source>
        <strain evidence="2 3">JCM 12255</strain>
    </source>
</reference>
<dbReference type="AlphaFoldDB" id="L9WE10"/>
<keyword evidence="3" id="KW-1185">Reference proteome</keyword>
<dbReference type="STRING" id="1227499.C493_22256"/>
<comment type="caution">
    <text evidence="2">The sequence shown here is derived from an EMBL/GenBank/DDBJ whole genome shotgun (WGS) entry which is preliminary data.</text>
</comment>
<evidence type="ECO:0000256" key="1">
    <source>
        <dbReference type="SAM" id="Phobius"/>
    </source>
</evidence>
<organism evidence="2 3">
    <name type="scientific">Natronolimnohabitans innermongolicus JCM 12255</name>
    <dbReference type="NCBI Taxonomy" id="1227499"/>
    <lineage>
        <taxon>Archaea</taxon>
        <taxon>Methanobacteriati</taxon>
        <taxon>Methanobacteriota</taxon>
        <taxon>Stenosarchaea group</taxon>
        <taxon>Halobacteria</taxon>
        <taxon>Halobacteriales</taxon>
        <taxon>Natrialbaceae</taxon>
        <taxon>Natronolimnohabitans</taxon>
    </lineage>
</organism>
<evidence type="ECO:0000313" key="2">
    <source>
        <dbReference type="EMBL" id="ELY47745.1"/>
    </source>
</evidence>
<protein>
    <submittedName>
        <fullName evidence="2">Uncharacterized protein</fullName>
    </submittedName>
</protein>
<feature type="non-terminal residue" evidence="2">
    <location>
        <position position="1"/>
    </location>
</feature>
<dbReference type="EMBL" id="AOHZ01000119">
    <property type="protein sequence ID" value="ELY47745.1"/>
    <property type="molecule type" value="Genomic_DNA"/>
</dbReference>
<sequence length="119" mass="12644">AEDAGGGVESAFRNRVIGIVATWMIGGVLSIYYELWDLVFAAFDQIAQVPVTILSDLTIVGNAMLNIVDQFAGAYEQLLVEAVEAAGPFGWLAGVFVTTVLIIGFAVVARSAYGVVRFV</sequence>
<gene>
    <name evidence="2" type="ORF">C493_22256</name>
</gene>
<proteinExistence type="predicted"/>
<evidence type="ECO:0000313" key="3">
    <source>
        <dbReference type="Proteomes" id="UP000011602"/>
    </source>
</evidence>
<keyword evidence="1" id="KW-1133">Transmembrane helix</keyword>
<feature type="transmembrane region" description="Helical" evidence="1">
    <location>
        <begin position="16"/>
        <end position="33"/>
    </location>
</feature>
<dbReference type="Proteomes" id="UP000011602">
    <property type="component" value="Unassembled WGS sequence"/>
</dbReference>
<keyword evidence="1" id="KW-0472">Membrane</keyword>
<accession>L9WE10</accession>
<name>L9WE10_9EURY</name>
<dbReference type="RefSeq" id="WP_007261693.1">
    <property type="nucleotide sequence ID" value="NZ_AOHZ01000119.1"/>
</dbReference>
<keyword evidence="1" id="KW-0812">Transmembrane</keyword>
<feature type="transmembrane region" description="Helical" evidence="1">
    <location>
        <begin position="89"/>
        <end position="109"/>
    </location>
</feature>